<comment type="catalytic activity">
    <reaction evidence="1">
        <text>Hydrolyzes the link between N-acetylmuramoyl residues and L-amino acid residues in certain cell-wall glycopeptides.</text>
        <dbReference type="EC" id="3.5.1.28"/>
    </reaction>
</comment>
<dbReference type="CDD" id="cd06583">
    <property type="entry name" value="PGRP"/>
    <property type="match status" value="1"/>
</dbReference>
<keyword evidence="5" id="KW-0812">Transmembrane</keyword>
<keyword evidence="5" id="KW-1133">Transmembrane helix</keyword>
<keyword evidence="3 7" id="KW-0378">Hydrolase</keyword>
<dbReference type="Gene3D" id="3.40.80.10">
    <property type="entry name" value="Peptidoglycan recognition protein-like"/>
    <property type="match status" value="1"/>
</dbReference>
<dbReference type="AlphaFoldDB" id="A0A1E3AMY4"/>
<dbReference type="GeneID" id="93302375"/>
<dbReference type="EMBL" id="MCGI01000004">
    <property type="protein sequence ID" value="ODM10059.1"/>
    <property type="molecule type" value="Genomic_DNA"/>
</dbReference>
<evidence type="ECO:0000256" key="2">
    <source>
        <dbReference type="ARBA" id="ARBA00011901"/>
    </source>
</evidence>
<feature type="domain" description="N-acetylmuramoyl-L-alanine amidase" evidence="6">
    <location>
        <begin position="132"/>
        <end position="274"/>
    </location>
</feature>
<dbReference type="GO" id="GO:0071555">
    <property type="term" value="P:cell wall organization"/>
    <property type="evidence" value="ECO:0007669"/>
    <property type="project" value="UniProtKB-KW"/>
</dbReference>
<dbReference type="Pfam" id="PF01510">
    <property type="entry name" value="Amidase_2"/>
    <property type="match status" value="1"/>
</dbReference>
<evidence type="ECO:0000256" key="4">
    <source>
        <dbReference type="ARBA" id="ARBA00023316"/>
    </source>
</evidence>
<dbReference type="InterPro" id="IPR036505">
    <property type="entry name" value="Amidase/PGRP_sf"/>
</dbReference>
<dbReference type="SMART" id="SM00644">
    <property type="entry name" value="Ami_2"/>
    <property type="match status" value="1"/>
</dbReference>
<sequence>MAKRGVRTEAGRRYYPDGSFYSGRNAGAAARELEYIDITLRENPPKRKRSREEILARRKKRRRQRRIAQMLMAGCVLTMGIMLGFLLWKIIGFVQDRGVFNQAMDTERREIIRENDTIKPVITEDFLTVNPYSRPAEPLDGVKNIFVHYTANKNTSARQNRSYFENLGITGETSASAHFIIGYDGEIIQCLPLDEIGYAVKTRNYDSISIECCYRDDSGKFTDATYQSLLQLTAWLLKEYKLAPNDVLRHYDVGGKKCPLYFVEHEDSWEQFRQDLTDYILEK</sequence>
<dbReference type="InterPro" id="IPR051206">
    <property type="entry name" value="NAMLAA_amidase_2"/>
</dbReference>
<dbReference type="InterPro" id="IPR002502">
    <property type="entry name" value="Amidase_domain"/>
</dbReference>
<accession>A0A1E3AMY4</accession>
<gene>
    <name evidence="7" type="primary">cwlH</name>
    <name evidence="7" type="ORF">BEH84_04428</name>
</gene>
<dbReference type="RefSeq" id="WP_081330110.1">
    <property type="nucleotide sequence ID" value="NZ_DBFYTC010000078.1"/>
</dbReference>
<dbReference type="PATRIC" id="fig|1432052.3.peg.4906"/>
<dbReference type="PANTHER" id="PTHR30417">
    <property type="entry name" value="N-ACETYLMURAMOYL-L-ALANINE AMIDASE AMID"/>
    <property type="match status" value="1"/>
</dbReference>
<evidence type="ECO:0000256" key="1">
    <source>
        <dbReference type="ARBA" id="ARBA00001561"/>
    </source>
</evidence>
<keyword evidence="5" id="KW-0472">Membrane</keyword>
<organism evidence="7 8">
    <name type="scientific">Eisenbergiella tayi</name>
    <dbReference type="NCBI Taxonomy" id="1432052"/>
    <lineage>
        <taxon>Bacteria</taxon>
        <taxon>Bacillati</taxon>
        <taxon>Bacillota</taxon>
        <taxon>Clostridia</taxon>
        <taxon>Lachnospirales</taxon>
        <taxon>Lachnospiraceae</taxon>
        <taxon>Eisenbergiella</taxon>
    </lineage>
</organism>
<dbReference type="Proteomes" id="UP000095003">
    <property type="component" value="Unassembled WGS sequence"/>
</dbReference>
<evidence type="ECO:0000259" key="6">
    <source>
        <dbReference type="SMART" id="SM00644"/>
    </source>
</evidence>
<evidence type="ECO:0000256" key="3">
    <source>
        <dbReference type="ARBA" id="ARBA00022801"/>
    </source>
</evidence>
<dbReference type="PANTHER" id="PTHR30417:SF1">
    <property type="entry name" value="N-ACETYLMURAMOYL-L-ALANINE AMIDASE AMID"/>
    <property type="match status" value="1"/>
</dbReference>
<evidence type="ECO:0000256" key="5">
    <source>
        <dbReference type="SAM" id="Phobius"/>
    </source>
</evidence>
<dbReference type="GO" id="GO:0009254">
    <property type="term" value="P:peptidoglycan turnover"/>
    <property type="evidence" value="ECO:0007669"/>
    <property type="project" value="TreeGrafter"/>
</dbReference>
<proteinExistence type="predicted"/>
<comment type="caution">
    <text evidence="7">The sequence shown here is derived from an EMBL/GenBank/DDBJ whole genome shotgun (WGS) entry which is preliminary data.</text>
</comment>
<dbReference type="SUPFAM" id="SSF55846">
    <property type="entry name" value="N-acetylmuramoyl-L-alanine amidase-like"/>
    <property type="match status" value="1"/>
</dbReference>
<protein>
    <recommendedName>
        <fullName evidence="2">N-acetylmuramoyl-L-alanine amidase</fullName>
        <ecNumber evidence="2">3.5.1.28</ecNumber>
    </recommendedName>
</protein>
<evidence type="ECO:0000313" key="7">
    <source>
        <dbReference type="EMBL" id="ODM10059.1"/>
    </source>
</evidence>
<keyword evidence="4" id="KW-0961">Cell wall biogenesis/degradation</keyword>
<dbReference type="GO" id="GO:0009253">
    <property type="term" value="P:peptidoglycan catabolic process"/>
    <property type="evidence" value="ECO:0007669"/>
    <property type="project" value="InterPro"/>
</dbReference>
<dbReference type="GO" id="GO:0008745">
    <property type="term" value="F:N-acetylmuramoyl-L-alanine amidase activity"/>
    <property type="evidence" value="ECO:0007669"/>
    <property type="project" value="UniProtKB-EC"/>
</dbReference>
<feature type="transmembrane region" description="Helical" evidence="5">
    <location>
        <begin position="67"/>
        <end position="88"/>
    </location>
</feature>
<reference evidence="7 8" key="1">
    <citation type="submission" date="2016-07" db="EMBL/GenBank/DDBJ databases">
        <title>Characterization of isolates of Eisenbergiella tayi derived from blood cultures, using whole genome sequencing.</title>
        <authorList>
            <person name="Burdz T."/>
            <person name="Wiebe D."/>
            <person name="Huynh C."/>
            <person name="Bernard K."/>
        </authorList>
    </citation>
    <scope>NUCLEOTIDE SEQUENCE [LARGE SCALE GENOMIC DNA]</scope>
    <source>
        <strain evidence="7 8">NML 120489</strain>
    </source>
</reference>
<name>A0A1E3AMY4_9FIRM</name>
<dbReference type="EC" id="3.5.1.28" evidence="2"/>
<evidence type="ECO:0000313" key="8">
    <source>
        <dbReference type="Proteomes" id="UP000095003"/>
    </source>
</evidence>